<dbReference type="EMBL" id="JFHC01000151">
    <property type="protein sequence ID" value="KDR37721.1"/>
    <property type="molecule type" value="Genomic_DNA"/>
</dbReference>
<comment type="caution">
    <text evidence="1">The sequence shown here is derived from an EMBL/GenBank/DDBJ whole genome shotgun (WGS) entry which is preliminary data.</text>
</comment>
<keyword evidence="2" id="KW-1185">Reference proteome</keyword>
<reference evidence="1 2" key="1">
    <citation type="submission" date="2014-03" db="EMBL/GenBank/DDBJ databases">
        <title>Draft Genome Sequences of Four Burkholderia Strains.</title>
        <authorList>
            <person name="Liu X.Y."/>
            <person name="Li C.X."/>
            <person name="Xu J.H."/>
        </authorList>
    </citation>
    <scope>NUCLEOTIDE SEQUENCE [LARGE SCALE GENOMIC DNA]</scope>
    <source>
        <strain evidence="1 2">DSM 50014</strain>
    </source>
</reference>
<protein>
    <submittedName>
        <fullName evidence="1">Uncharacterized protein</fullName>
    </submittedName>
</protein>
<name>A0A069PK95_9BURK</name>
<dbReference type="Proteomes" id="UP000027466">
    <property type="component" value="Unassembled WGS sequence"/>
</dbReference>
<gene>
    <name evidence="1" type="ORF">BG61_08570</name>
</gene>
<proteinExistence type="predicted"/>
<dbReference type="AlphaFoldDB" id="A0A069PK95"/>
<evidence type="ECO:0000313" key="1">
    <source>
        <dbReference type="EMBL" id="KDR37721.1"/>
    </source>
</evidence>
<accession>A0A069PK95</accession>
<evidence type="ECO:0000313" key="2">
    <source>
        <dbReference type="Proteomes" id="UP000027466"/>
    </source>
</evidence>
<dbReference type="RefSeq" id="WP_035938261.1">
    <property type="nucleotide sequence ID" value="NZ_CADFFX010000039.1"/>
</dbReference>
<organism evidence="1 2">
    <name type="scientific">Caballeronia glathei</name>
    <dbReference type="NCBI Taxonomy" id="60547"/>
    <lineage>
        <taxon>Bacteria</taxon>
        <taxon>Pseudomonadati</taxon>
        <taxon>Pseudomonadota</taxon>
        <taxon>Betaproteobacteria</taxon>
        <taxon>Burkholderiales</taxon>
        <taxon>Burkholderiaceae</taxon>
        <taxon>Caballeronia</taxon>
    </lineage>
</organism>
<sequence length="142" mass="15492">MLIATLTTLTLVTFDQVTLAATGSDSPDAIQVESAVMRAAPAPHEQETAIANSPLTLFVQPPGGTTLRLTYNPDDGWELDSRDASLKPTEARIRPAVASQQKEDAIANHPLTVFIDGPTGYTYVWIRDQGWKFVGRITDRIK</sequence>